<gene>
    <name evidence="1" type="ORF">C7S20_17060</name>
</gene>
<organism evidence="1 2">
    <name type="scientific">Christiangramia fulva</name>
    <dbReference type="NCBI Taxonomy" id="2126553"/>
    <lineage>
        <taxon>Bacteria</taxon>
        <taxon>Pseudomonadati</taxon>
        <taxon>Bacteroidota</taxon>
        <taxon>Flavobacteriia</taxon>
        <taxon>Flavobacteriales</taxon>
        <taxon>Flavobacteriaceae</taxon>
        <taxon>Christiangramia</taxon>
    </lineage>
</organism>
<dbReference type="Proteomes" id="UP000241507">
    <property type="component" value="Chromosome"/>
</dbReference>
<dbReference type="KEGG" id="grs:C7S20_17060"/>
<evidence type="ECO:0000313" key="1">
    <source>
        <dbReference type="EMBL" id="AVR46829.1"/>
    </source>
</evidence>
<dbReference type="SUPFAM" id="SSF54285">
    <property type="entry name" value="MoaD/ThiS"/>
    <property type="match status" value="1"/>
</dbReference>
<evidence type="ECO:0000313" key="2">
    <source>
        <dbReference type="Proteomes" id="UP000241507"/>
    </source>
</evidence>
<sequence>MKVKVKYFGMIAEAAGKSEEVLELENKLSVSELKKRQIVNYKIPDPDAVQIAVNHDLKTEVELKEGDEVAFLPPFAGG</sequence>
<name>A0A2R3Z982_9FLAO</name>
<keyword evidence="2" id="KW-1185">Reference proteome</keyword>
<dbReference type="InterPro" id="IPR016155">
    <property type="entry name" value="Mopterin_synth/thiamin_S_b"/>
</dbReference>
<dbReference type="OrthoDB" id="1191081at2"/>
<protein>
    <submittedName>
        <fullName evidence="1">MoaD/ThiS family protein</fullName>
    </submittedName>
</protein>
<reference evidence="2" key="1">
    <citation type="submission" date="2018-03" db="EMBL/GenBank/DDBJ databases">
        <title>Gramella fulva sp. nov., isolated from a dry surface of tidal flat.</title>
        <authorList>
            <person name="Hwang S.H."/>
            <person name="Hwang W.M."/>
            <person name="Kang K."/>
            <person name="Ahn T.-Y."/>
        </authorList>
    </citation>
    <scope>NUCLEOTIDE SEQUENCE [LARGE SCALE GENOMIC DNA]</scope>
    <source>
        <strain evidence="2">SH35</strain>
    </source>
</reference>
<proteinExistence type="predicted"/>
<dbReference type="EMBL" id="CP028136">
    <property type="protein sequence ID" value="AVR46829.1"/>
    <property type="molecule type" value="Genomic_DNA"/>
</dbReference>
<dbReference type="CDD" id="cd00754">
    <property type="entry name" value="Ubl_MoaD"/>
    <property type="match status" value="1"/>
</dbReference>
<dbReference type="Gene3D" id="3.10.20.30">
    <property type="match status" value="1"/>
</dbReference>
<dbReference type="Pfam" id="PF02597">
    <property type="entry name" value="ThiS"/>
    <property type="match status" value="1"/>
</dbReference>
<dbReference type="InterPro" id="IPR003749">
    <property type="entry name" value="ThiS/MoaD-like"/>
</dbReference>
<dbReference type="RefSeq" id="WP_107013600.1">
    <property type="nucleotide sequence ID" value="NZ_CP028136.1"/>
</dbReference>
<accession>A0A2R3Z982</accession>
<dbReference type="InterPro" id="IPR012675">
    <property type="entry name" value="Beta-grasp_dom_sf"/>
</dbReference>
<dbReference type="AlphaFoldDB" id="A0A2R3Z982"/>